<protein>
    <recommendedName>
        <fullName evidence="4">DUF3311 domain-containing protein</fullName>
    </recommendedName>
</protein>
<proteinExistence type="predicted"/>
<keyword evidence="1" id="KW-1133">Transmembrane helix</keyword>
<evidence type="ECO:0000313" key="3">
    <source>
        <dbReference type="Proteomes" id="UP000641206"/>
    </source>
</evidence>
<comment type="caution">
    <text evidence="2">The sequence shown here is derived from an EMBL/GenBank/DDBJ whole genome shotgun (WGS) entry which is preliminary data.</text>
</comment>
<name>A0ABQ2NP31_9BACI</name>
<accession>A0ABQ2NP31</accession>
<sequence>MKKIMQIVIAILMILFAVVPFLVIYDPLSEAIPAFPDFEAPGWFVPAGFICIALIVALAFFMASLSSNKDSDEY</sequence>
<feature type="transmembrane region" description="Helical" evidence="1">
    <location>
        <begin position="45"/>
        <end position="65"/>
    </location>
</feature>
<evidence type="ECO:0000256" key="1">
    <source>
        <dbReference type="SAM" id="Phobius"/>
    </source>
</evidence>
<dbReference type="RefSeq" id="WP_188733138.1">
    <property type="nucleotide sequence ID" value="NZ_BMLW01000002.1"/>
</dbReference>
<reference evidence="3" key="1">
    <citation type="journal article" date="2019" name="Int. J. Syst. Evol. Microbiol.">
        <title>The Global Catalogue of Microorganisms (GCM) 10K type strain sequencing project: providing services to taxonomists for standard genome sequencing and annotation.</title>
        <authorList>
            <consortium name="The Broad Institute Genomics Platform"/>
            <consortium name="The Broad Institute Genome Sequencing Center for Infectious Disease"/>
            <person name="Wu L."/>
            <person name="Ma J."/>
        </authorList>
    </citation>
    <scope>NUCLEOTIDE SEQUENCE [LARGE SCALE GENOMIC DNA]</scope>
    <source>
        <strain evidence="3">CGMCC 1.7693</strain>
    </source>
</reference>
<dbReference type="EMBL" id="BMLW01000002">
    <property type="protein sequence ID" value="GGP08159.1"/>
    <property type="molecule type" value="Genomic_DNA"/>
</dbReference>
<gene>
    <name evidence="2" type="ORF">GCM10011346_07090</name>
</gene>
<feature type="transmembrane region" description="Helical" evidence="1">
    <location>
        <begin position="7"/>
        <end position="25"/>
    </location>
</feature>
<organism evidence="2 3">
    <name type="scientific">Oceanobacillus neutriphilus</name>
    <dbReference type="NCBI Taxonomy" id="531815"/>
    <lineage>
        <taxon>Bacteria</taxon>
        <taxon>Bacillati</taxon>
        <taxon>Bacillota</taxon>
        <taxon>Bacilli</taxon>
        <taxon>Bacillales</taxon>
        <taxon>Bacillaceae</taxon>
        <taxon>Oceanobacillus</taxon>
    </lineage>
</organism>
<evidence type="ECO:0000313" key="2">
    <source>
        <dbReference type="EMBL" id="GGP08159.1"/>
    </source>
</evidence>
<evidence type="ECO:0008006" key="4">
    <source>
        <dbReference type="Google" id="ProtNLM"/>
    </source>
</evidence>
<keyword evidence="1" id="KW-0812">Transmembrane</keyword>
<keyword evidence="1" id="KW-0472">Membrane</keyword>
<keyword evidence="3" id="KW-1185">Reference proteome</keyword>
<dbReference type="Proteomes" id="UP000641206">
    <property type="component" value="Unassembled WGS sequence"/>
</dbReference>